<evidence type="ECO:0000256" key="4">
    <source>
        <dbReference type="RuleBase" id="RU361153"/>
    </source>
</evidence>
<gene>
    <name evidence="6" type="ORF">LITE_LOCUS35898</name>
</gene>
<dbReference type="Gene3D" id="3.20.20.80">
    <property type="entry name" value="Glycosidases"/>
    <property type="match status" value="1"/>
</dbReference>
<dbReference type="InterPro" id="IPR001547">
    <property type="entry name" value="Glyco_hydro_5"/>
</dbReference>
<dbReference type="GO" id="GO:0004553">
    <property type="term" value="F:hydrolase activity, hydrolyzing O-glycosyl compounds"/>
    <property type="evidence" value="ECO:0007669"/>
    <property type="project" value="InterPro"/>
</dbReference>
<evidence type="ECO:0000256" key="3">
    <source>
        <dbReference type="ARBA" id="ARBA00023295"/>
    </source>
</evidence>
<dbReference type="EMBL" id="CAMGYJ010000008">
    <property type="protein sequence ID" value="CAI0463793.1"/>
    <property type="molecule type" value="Genomic_DNA"/>
</dbReference>
<dbReference type="EMBL" id="CAMGYJ010000008">
    <property type="protein sequence ID" value="CAI0463794.1"/>
    <property type="molecule type" value="Genomic_DNA"/>
</dbReference>
<dbReference type="AlphaFoldDB" id="A0AAV0NYP6"/>
<evidence type="ECO:0000313" key="7">
    <source>
        <dbReference type="Proteomes" id="UP001154282"/>
    </source>
</evidence>
<evidence type="ECO:0000256" key="2">
    <source>
        <dbReference type="ARBA" id="ARBA00022801"/>
    </source>
</evidence>
<keyword evidence="2 4" id="KW-0378">Hydrolase</keyword>
<dbReference type="PANTHER" id="PTHR31263">
    <property type="entry name" value="CELLULASE FAMILY PROTEIN (AFU_ORTHOLOGUE AFUA_5G14560)"/>
    <property type="match status" value="1"/>
</dbReference>
<dbReference type="PANTHER" id="PTHR31263:SF44">
    <property type="entry name" value="OS04G0481200 PROTEIN"/>
    <property type="match status" value="1"/>
</dbReference>
<feature type="non-terminal residue" evidence="6">
    <location>
        <position position="1"/>
    </location>
</feature>
<evidence type="ECO:0000313" key="6">
    <source>
        <dbReference type="EMBL" id="CAI0463794.1"/>
    </source>
</evidence>
<organism evidence="6 7">
    <name type="scientific">Linum tenue</name>
    <dbReference type="NCBI Taxonomy" id="586396"/>
    <lineage>
        <taxon>Eukaryota</taxon>
        <taxon>Viridiplantae</taxon>
        <taxon>Streptophyta</taxon>
        <taxon>Embryophyta</taxon>
        <taxon>Tracheophyta</taxon>
        <taxon>Spermatophyta</taxon>
        <taxon>Magnoliopsida</taxon>
        <taxon>eudicotyledons</taxon>
        <taxon>Gunneridae</taxon>
        <taxon>Pentapetalae</taxon>
        <taxon>rosids</taxon>
        <taxon>fabids</taxon>
        <taxon>Malpighiales</taxon>
        <taxon>Linaceae</taxon>
        <taxon>Linum</taxon>
    </lineage>
</organism>
<evidence type="ECO:0000259" key="5">
    <source>
        <dbReference type="Pfam" id="PF00150"/>
    </source>
</evidence>
<accession>A0AAV0NYP6</accession>
<evidence type="ECO:0000256" key="1">
    <source>
        <dbReference type="ARBA" id="ARBA00005641"/>
    </source>
</evidence>
<name>A0AAV0NYP6_9ROSI</name>
<keyword evidence="3 4" id="KW-0326">Glycosidase</keyword>
<dbReference type="Proteomes" id="UP001154282">
    <property type="component" value="Unassembled WGS sequence"/>
</dbReference>
<dbReference type="GO" id="GO:0000272">
    <property type="term" value="P:polysaccharide catabolic process"/>
    <property type="evidence" value="ECO:0007669"/>
    <property type="project" value="InterPro"/>
</dbReference>
<comment type="similarity">
    <text evidence="1 4">Belongs to the glycosyl hydrolase 5 (cellulase A) family.</text>
</comment>
<proteinExistence type="inferred from homology"/>
<reference evidence="6" key="1">
    <citation type="submission" date="2022-08" db="EMBL/GenBank/DDBJ databases">
        <authorList>
            <person name="Gutierrez-Valencia J."/>
        </authorList>
    </citation>
    <scope>NUCLEOTIDE SEQUENCE</scope>
</reference>
<dbReference type="Pfam" id="PF00150">
    <property type="entry name" value="Cellulase"/>
    <property type="match status" value="1"/>
</dbReference>
<protein>
    <recommendedName>
        <fullName evidence="5">Glycoside hydrolase family 5 domain-containing protein</fullName>
    </recommendedName>
</protein>
<comment type="caution">
    <text evidence="6">The sequence shown here is derived from an EMBL/GenBank/DDBJ whole genome shotgun (WGS) entry which is preliminary data.</text>
</comment>
<dbReference type="InterPro" id="IPR017853">
    <property type="entry name" value="GH"/>
</dbReference>
<sequence length="585" mass="65556">TKLRHAMAELLLQPSYRFAAITRNSILFLLLLLFLLCSSVLPRVSAFPLSTESRWILDDATGRRVKLACVNLASHLEPMVAEGLNRLPINEIAQKITSMGFNCVRLTWPLYLVTNATLGSTTVRQSFRRLQLDDPIAGIETHNPSIIDLSLLQAFKEVVGRLGQNDVMVVLDNHVTKPGWCCRDFDGNGFFGDEYFTPDLWVEGLTRMAAMFKGYSNVVAMSLRNELRGPKENSNDWYRYMTRGAEAVHSANADILVILSGLNYDGDLSFLNNQPVKLTFSKKLVFEVHWYGFTDGDGWADGNPNQVCGIVINHLKRSATFLLDQKYPLFVSEFGIDQTGTNLNDERFINCFLGYAAELDLDWAIWTVVGSYYLGEGVVGMSEPYGLLNWDWVEIRNTWFLEKLSALQVPFQGPGLAEAEIHKLIFHPSTGLCVLRGETSSDPLRLGACSRSDPWSYSGQTLSLQGSTNPSCLSADKLWRPVRLNGDCSVWEMITDSQMHLSTKLKDGTSGCLDVDSNNNVVANPCKCVRVEERCDPGSQWFKLVDSTRRPNDRAVPSGSRQRSRRRGFSSGRSLLWEFLGITLD</sequence>
<feature type="domain" description="Glycoside hydrolase family 5" evidence="5">
    <location>
        <begin position="88"/>
        <end position="368"/>
    </location>
</feature>
<dbReference type="SUPFAM" id="SSF51445">
    <property type="entry name" value="(Trans)glycosidases"/>
    <property type="match status" value="1"/>
</dbReference>
<keyword evidence="7" id="KW-1185">Reference proteome</keyword>